<dbReference type="GO" id="GO:0016020">
    <property type="term" value="C:membrane"/>
    <property type="evidence" value="ECO:0007669"/>
    <property type="project" value="InterPro"/>
</dbReference>
<dbReference type="GO" id="GO:0044781">
    <property type="term" value="P:bacterial-type flagellum organization"/>
    <property type="evidence" value="ECO:0007669"/>
    <property type="project" value="InterPro"/>
</dbReference>
<evidence type="ECO:0000313" key="7">
    <source>
        <dbReference type="EMBL" id="VTQ87752.1"/>
    </source>
</evidence>
<dbReference type="RefSeq" id="WP_138209820.1">
    <property type="nucleotide sequence ID" value="NZ_CBCRUQ010000004.1"/>
</dbReference>
<keyword evidence="7" id="KW-0966">Cell projection</keyword>
<evidence type="ECO:0000256" key="2">
    <source>
        <dbReference type="ARBA" id="ARBA00022475"/>
    </source>
</evidence>
<proteinExistence type="predicted"/>
<dbReference type="KEGG" id="hhw:NCTC503_01129"/>
<dbReference type="AlphaFoldDB" id="A0A4U9R8B0"/>
<evidence type="ECO:0000256" key="1">
    <source>
        <dbReference type="ARBA" id="ARBA00004236"/>
    </source>
</evidence>
<dbReference type="EMBL" id="LR590481">
    <property type="protein sequence ID" value="VTQ87752.1"/>
    <property type="molecule type" value="Genomic_DNA"/>
</dbReference>
<feature type="transmembrane region" description="Helical" evidence="6">
    <location>
        <begin position="6"/>
        <end position="27"/>
    </location>
</feature>
<keyword evidence="2" id="KW-1003">Cell membrane</keyword>
<evidence type="ECO:0000256" key="3">
    <source>
        <dbReference type="ARBA" id="ARBA00022692"/>
    </source>
</evidence>
<comment type="subcellular location">
    <subcellularLocation>
        <location evidence="1">Cell membrane</location>
    </subcellularLocation>
</comment>
<evidence type="ECO:0000256" key="5">
    <source>
        <dbReference type="ARBA" id="ARBA00023136"/>
    </source>
</evidence>
<name>A0A4U9R8B0_HATHI</name>
<gene>
    <name evidence="7" type="primary">fliZ</name>
    <name evidence="7" type="ORF">NCTC503_01129</name>
</gene>
<keyword evidence="3 6" id="KW-0812">Transmembrane</keyword>
<dbReference type="Proteomes" id="UP000308489">
    <property type="component" value="Chromosome 1"/>
</dbReference>
<sequence length="115" mass="13513">MNYSVFKMIIQIVIFLPVTLFLIYTIVKYGSNKMQSFNNGRVINIIERTQISKEGFLVVAKIVDKYYLISTTNSKNEILQEIDRERVEHLLQEKSNKENAYINNILVKILPKKEE</sequence>
<keyword evidence="5 6" id="KW-0472">Membrane</keyword>
<dbReference type="OrthoDB" id="1936088at2"/>
<dbReference type="Pfam" id="PF04347">
    <property type="entry name" value="FliO"/>
    <property type="match status" value="1"/>
</dbReference>
<evidence type="ECO:0000313" key="8">
    <source>
        <dbReference type="Proteomes" id="UP000308489"/>
    </source>
</evidence>
<organism evidence="7 8">
    <name type="scientific">Hathewaya histolytica</name>
    <name type="common">Clostridium histolyticum</name>
    <dbReference type="NCBI Taxonomy" id="1498"/>
    <lineage>
        <taxon>Bacteria</taxon>
        <taxon>Bacillati</taxon>
        <taxon>Bacillota</taxon>
        <taxon>Clostridia</taxon>
        <taxon>Eubacteriales</taxon>
        <taxon>Clostridiaceae</taxon>
        <taxon>Hathewaya</taxon>
    </lineage>
</organism>
<accession>A0A4U9R8B0</accession>
<evidence type="ECO:0000256" key="4">
    <source>
        <dbReference type="ARBA" id="ARBA00022989"/>
    </source>
</evidence>
<keyword evidence="8" id="KW-1185">Reference proteome</keyword>
<keyword evidence="7" id="KW-0969">Cilium</keyword>
<protein>
    <submittedName>
        <fullName evidence="7">Flagellar biosynthesis protein FliZ</fullName>
    </submittedName>
</protein>
<evidence type="ECO:0000256" key="6">
    <source>
        <dbReference type="SAM" id="Phobius"/>
    </source>
</evidence>
<dbReference type="InterPro" id="IPR022781">
    <property type="entry name" value="Flagellar_biosynth_FliO"/>
</dbReference>
<keyword evidence="4 6" id="KW-1133">Transmembrane helix</keyword>
<keyword evidence="7" id="KW-0282">Flagellum</keyword>
<reference evidence="7 8" key="1">
    <citation type="submission" date="2019-05" db="EMBL/GenBank/DDBJ databases">
        <authorList>
            <consortium name="Pathogen Informatics"/>
        </authorList>
    </citation>
    <scope>NUCLEOTIDE SEQUENCE [LARGE SCALE GENOMIC DNA]</scope>
    <source>
        <strain evidence="7 8">NCTC503</strain>
    </source>
</reference>